<dbReference type="EMBL" id="JAZGQK010000024">
    <property type="protein sequence ID" value="MEE6261902.1"/>
    <property type="molecule type" value="Genomic_DNA"/>
</dbReference>
<gene>
    <name evidence="4" type="ORF">V1633_25790</name>
</gene>
<dbReference type="SUPFAM" id="SSF101898">
    <property type="entry name" value="NHL repeat"/>
    <property type="match status" value="1"/>
</dbReference>
<dbReference type="InterPro" id="IPR011047">
    <property type="entry name" value="Quinoprotein_ADH-like_sf"/>
</dbReference>
<dbReference type="SUPFAM" id="SSF50998">
    <property type="entry name" value="Quinoprotein alcohol dehydrogenase-like"/>
    <property type="match status" value="1"/>
</dbReference>
<dbReference type="InterPro" id="IPR015943">
    <property type="entry name" value="WD40/YVTN_repeat-like_dom_sf"/>
</dbReference>
<dbReference type="PANTHER" id="PTHR19848">
    <property type="entry name" value="WD40 REPEAT PROTEIN"/>
    <property type="match status" value="1"/>
</dbReference>
<sequence length="650" mass="67507">MTGLVSYSDDRTGRPRVLVTSYAGTRVVLDLADGRLIGAPDDRPYASVSVTTRIAGERMIVSAGGTGHLQVSDLASGRLRWRRWCGEARALATVALDGRPVAVLAGGASQLQVWTLTAERGERLATVRTDGGRIAALAATEWDDDGLVALGGTTGQITLWRLAVDGAGARVERLGECRFEEPRLVSALRFATWQGRSVLLGAAGRLARVWAVPGGPPLGPSFAGHLDTVNSVEVGRLDGRPVIWSSDAVTVRGWLPETGRQLGEAYHHPYEAALTSMTVVEIADRSTLVCGDTAGRVWTWEPERPYPLRRGAAATTSEPDVPPSGVGPVRLATVEFAGRPVVLAGLPDRAVRGLDPVDGSTVDVPVDGLWDVPLLVPGDRPVLAQTGPDGIAVWDPATGERLGTALSCPDGVLGPDGPLGPLASTLLDGAWMLLLTAGERLFRIDVATGTVVGPLVGHSGPIHAVVSTELAGVPVLLTAAGDDTVVLWDPRANRSLGVVLSGHGGAAYAVTAATVDGRALVYGAGRSGVVRGVDVTDLLEAERVATTRVGPEPGGPPVRTGVPEPVVVLTATGPVRALAVVRSGQDSWLVAADGRTLLWCPVTDEFLPRWTTDLDDVVDDLVALPQVLVAATGEGLVGYRPGAPHGPAAG</sequence>
<dbReference type="Proteomes" id="UP001332243">
    <property type="component" value="Unassembled WGS sequence"/>
</dbReference>
<comment type="caution">
    <text evidence="4">The sequence shown here is derived from an EMBL/GenBank/DDBJ whole genome shotgun (WGS) entry which is preliminary data.</text>
</comment>
<accession>A0ABU7RZK0</accession>
<dbReference type="SMART" id="SM00320">
    <property type="entry name" value="WD40"/>
    <property type="match status" value="4"/>
</dbReference>
<evidence type="ECO:0000256" key="1">
    <source>
        <dbReference type="ARBA" id="ARBA00022574"/>
    </source>
</evidence>
<evidence type="ECO:0008006" key="6">
    <source>
        <dbReference type="Google" id="ProtNLM"/>
    </source>
</evidence>
<evidence type="ECO:0000313" key="4">
    <source>
        <dbReference type="EMBL" id="MEE6261902.1"/>
    </source>
</evidence>
<organism evidence="4 5">
    <name type="scientific">Plantactinospora sonchi</name>
    <dbReference type="NCBI Taxonomy" id="1544735"/>
    <lineage>
        <taxon>Bacteria</taxon>
        <taxon>Bacillati</taxon>
        <taxon>Actinomycetota</taxon>
        <taxon>Actinomycetes</taxon>
        <taxon>Micromonosporales</taxon>
        <taxon>Micromonosporaceae</taxon>
        <taxon>Plantactinospora</taxon>
    </lineage>
</organism>
<dbReference type="PROSITE" id="PS50082">
    <property type="entry name" value="WD_REPEATS_2"/>
    <property type="match status" value="1"/>
</dbReference>
<proteinExistence type="predicted"/>
<name>A0ABU7RZK0_9ACTN</name>
<dbReference type="Gene3D" id="2.130.10.10">
    <property type="entry name" value="YVTN repeat-like/Quinoprotein amine dehydrogenase"/>
    <property type="match status" value="2"/>
</dbReference>
<evidence type="ECO:0000256" key="3">
    <source>
        <dbReference type="PROSITE-ProRule" id="PRU00221"/>
    </source>
</evidence>
<keyword evidence="1 3" id="KW-0853">WD repeat</keyword>
<evidence type="ECO:0000313" key="5">
    <source>
        <dbReference type="Proteomes" id="UP001332243"/>
    </source>
</evidence>
<dbReference type="InterPro" id="IPR001680">
    <property type="entry name" value="WD40_rpt"/>
</dbReference>
<protein>
    <recommendedName>
        <fullName evidence="6">WD40 repeat domain-containing protein</fullName>
    </recommendedName>
</protein>
<keyword evidence="5" id="KW-1185">Reference proteome</keyword>
<keyword evidence="2" id="KW-0677">Repeat</keyword>
<feature type="repeat" description="WD" evidence="3">
    <location>
        <begin position="455"/>
        <end position="498"/>
    </location>
</feature>
<evidence type="ECO:0000256" key="2">
    <source>
        <dbReference type="ARBA" id="ARBA00022737"/>
    </source>
</evidence>
<dbReference type="PANTHER" id="PTHR19848:SF8">
    <property type="entry name" value="F-BOX AND WD REPEAT DOMAIN CONTAINING 7"/>
    <property type="match status" value="1"/>
</dbReference>
<reference evidence="4 5" key="1">
    <citation type="submission" date="2024-01" db="EMBL/GenBank/DDBJ databases">
        <title>Genome insights into Plantactinospora sonchi sp. nov.</title>
        <authorList>
            <person name="Wang L."/>
        </authorList>
    </citation>
    <scope>NUCLEOTIDE SEQUENCE [LARGE SCALE GENOMIC DNA]</scope>
    <source>
        <strain evidence="4 5">NEAU-QY2</strain>
    </source>
</reference>